<feature type="signal peptide" evidence="1">
    <location>
        <begin position="1"/>
        <end position="24"/>
    </location>
</feature>
<name>A0A9U5CUY4_9BURK</name>
<organism evidence="2 3">
    <name type="scientific">Derxia gummosa DSM 723</name>
    <dbReference type="NCBI Taxonomy" id="1121388"/>
    <lineage>
        <taxon>Bacteria</taxon>
        <taxon>Pseudomonadati</taxon>
        <taxon>Pseudomonadota</taxon>
        <taxon>Betaproteobacteria</taxon>
        <taxon>Burkholderiales</taxon>
        <taxon>Alcaligenaceae</taxon>
        <taxon>Derxia</taxon>
    </lineage>
</organism>
<dbReference type="InterPro" id="IPR016187">
    <property type="entry name" value="CTDL_fold"/>
</dbReference>
<dbReference type="SUPFAM" id="SSF56436">
    <property type="entry name" value="C-type lectin-like"/>
    <property type="match status" value="1"/>
</dbReference>
<reference evidence="3" key="1">
    <citation type="submission" date="2025-08" db="UniProtKB">
        <authorList>
            <consortium name="RefSeq"/>
        </authorList>
    </citation>
    <scope>IDENTIFICATION</scope>
</reference>
<accession>A0A9U5CUY4</accession>
<feature type="chain" id="PRO_5040809656" evidence="1">
    <location>
        <begin position="25"/>
        <end position="232"/>
    </location>
</feature>
<evidence type="ECO:0000256" key="1">
    <source>
        <dbReference type="SAM" id="SignalP"/>
    </source>
</evidence>
<evidence type="ECO:0000313" key="2">
    <source>
        <dbReference type="Proteomes" id="UP000675920"/>
    </source>
</evidence>
<proteinExistence type="predicted"/>
<protein>
    <submittedName>
        <fullName evidence="3">Lectin</fullName>
    </submittedName>
</protein>
<dbReference type="InterPro" id="IPR016186">
    <property type="entry name" value="C-type_lectin-like/link_sf"/>
</dbReference>
<sequence length="232" mass="23591">MHKTQIRAALALCAGALAAPPALAQNAPPTSAEAAKLFSFFITSAGPGKGADLGGLAGADAHCQKLAAAVGAGDKTWHAYLSTQAADGKSAVNARDRIGNGPWYNTRGAVVARDLAHLHGDTLDAARLGNNLSWATAFTEKNEAVKRAGDQPNQHDILTGSTPDGRAFTDAADHTCGNYTSSAAEGSAQVGHFDRTGGGNTSWNSAHGSRGCGQDNLVATGGAGLFYCFAVN</sequence>
<dbReference type="Gene3D" id="3.10.100.10">
    <property type="entry name" value="Mannose-Binding Protein A, subunit A"/>
    <property type="match status" value="1"/>
</dbReference>
<keyword evidence="2" id="KW-1185">Reference proteome</keyword>
<evidence type="ECO:0000313" key="3">
    <source>
        <dbReference type="RefSeq" id="WP_028311490.1"/>
    </source>
</evidence>
<dbReference type="AlphaFoldDB" id="A0A9U5CUY4"/>
<keyword evidence="1" id="KW-0732">Signal</keyword>
<dbReference type="RefSeq" id="WP_028311490.1">
    <property type="nucleotide sequence ID" value="NZ_AXWS01000013.1"/>
</dbReference>
<dbReference type="Proteomes" id="UP000675920">
    <property type="component" value="Unplaced"/>
</dbReference>